<evidence type="ECO:0000256" key="5">
    <source>
        <dbReference type="SAM" id="MobiDB-lite"/>
    </source>
</evidence>
<evidence type="ECO:0000259" key="7">
    <source>
        <dbReference type="PROSITE" id="PS50850"/>
    </source>
</evidence>
<name>A0A4R0RSL9_9APHY</name>
<dbReference type="GO" id="GO:0022857">
    <property type="term" value="F:transmembrane transporter activity"/>
    <property type="evidence" value="ECO:0007669"/>
    <property type="project" value="InterPro"/>
</dbReference>
<feature type="transmembrane region" description="Helical" evidence="6">
    <location>
        <begin position="360"/>
        <end position="380"/>
    </location>
</feature>
<comment type="caution">
    <text evidence="8">The sequence shown here is derived from an EMBL/GenBank/DDBJ whole genome shotgun (WGS) entry which is preliminary data.</text>
</comment>
<feature type="transmembrane region" description="Helical" evidence="6">
    <location>
        <begin position="401"/>
        <end position="420"/>
    </location>
</feature>
<feature type="transmembrane region" description="Helical" evidence="6">
    <location>
        <begin position="156"/>
        <end position="176"/>
    </location>
</feature>
<feature type="transmembrane region" description="Helical" evidence="6">
    <location>
        <begin position="243"/>
        <end position="265"/>
    </location>
</feature>
<evidence type="ECO:0000256" key="4">
    <source>
        <dbReference type="ARBA" id="ARBA00023136"/>
    </source>
</evidence>
<dbReference type="EMBL" id="RWJN01000044">
    <property type="protein sequence ID" value="TCD69325.1"/>
    <property type="molecule type" value="Genomic_DNA"/>
</dbReference>
<comment type="subcellular location">
    <subcellularLocation>
        <location evidence="1">Membrane</location>
        <topology evidence="1">Multi-pass membrane protein</topology>
    </subcellularLocation>
</comment>
<feature type="transmembrane region" description="Helical" evidence="6">
    <location>
        <begin position="459"/>
        <end position="481"/>
    </location>
</feature>
<keyword evidence="3 6" id="KW-1133">Transmembrane helix</keyword>
<feature type="transmembrane region" description="Helical" evidence="6">
    <location>
        <begin position="182"/>
        <end position="204"/>
    </location>
</feature>
<dbReference type="Pfam" id="PF07690">
    <property type="entry name" value="MFS_1"/>
    <property type="match status" value="1"/>
</dbReference>
<dbReference type="InterPro" id="IPR011701">
    <property type="entry name" value="MFS"/>
</dbReference>
<feature type="compositionally biased region" description="Basic and acidic residues" evidence="5">
    <location>
        <begin position="17"/>
        <end position="26"/>
    </location>
</feature>
<evidence type="ECO:0000256" key="2">
    <source>
        <dbReference type="ARBA" id="ARBA00022692"/>
    </source>
</evidence>
<dbReference type="PANTHER" id="PTHR23502:SF60">
    <property type="entry name" value="MAJOR FACILITATOR SUPERFAMILY (MFS) PROFILE DOMAIN-CONTAINING PROTEIN-RELATED"/>
    <property type="match status" value="1"/>
</dbReference>
<feature type="transmembrane region" description="Helical" evidence="6">
    <location>
        <begin position="493"/>
        <end position="515"/>
    </location>
</feature>
<feature type="transmembrane region" description="Helical" evidence="6">
    <location>
        <begin position="426"/>
        <end position="447"/>
    </location>
</feature>
<dbReference type="FunFam" id="1.20.1250.20:FF:000011">
    <property type="entry name" value="MFS multidrug transporter, putative"/>
    <property type="match status" value="1"/>
</dbReference>
<reference evidence="8 9" key="1">
    <citation type="submission" date="2018-11" db="EMBL/GenBank/DDBJ databases">
        <title>Genome assembly of Steccherinum ochraceum LE-BIN_3174, the white-rot fungus of the Steccherinaceae family (The Residual Polyporoid clade, Polyporales, Basidiomycota).</title>
        <authorList>
            <person name="Fedorova T.V."/>
            <person name="Glazunova O.A."/>
            <person name="Landesman E.O."/>
            <person name="Moiseenko K.V."/>
            <person name="Psurtseva N.V."/>
            <person name="Savinova O.S."/>
            <person name="Shakhova N.V."/>
            <person name="Tyazhelova T.V."/>
            <person name="Vasina D.V."/>
        </authorList>
    </citation>
    <scope>NUCLEOTIDE SEQUENCE [LARGE SCALE GENOMIC DNA]</scope>
    <source>
        <strain evidence="8 9">LE-BIN_3174</strain>
    </source>
</reference>
<dbReference type="InterPro" id="IPR020846">
    <property type="entry name" value="MFS_dom"/>
</dbReference>
<dbReference type="SUPFAM" id="SSF103473">
    <property type="entry name" value="MFS general substrate transporter"/>
    <property type="match status" value="1"/>
</dbReference>
<feature type="region of interest" description="Disordered" evidence="5">
    <location>
        <begin position="1"/>
        <end position="79"/>
    </location>
</feature>
<keyword evidence="9" id="KW-1185">Reference proteome</keyword>
<dbReference type="Gene3D" id="1.20.1250.20">
    <property type="entry name" value="MFS general substrate transporter like domains"/>
    <property type="match status" value="1"/>
</dbReference>
<dbReference type="PANTHER" id="PTHR23502">
    <property type="entry name" value="MAJOR FACILITATOR SUPERFAMILY"/>
    <property type="match status" value="1"/>
</dbReference>
<evidence type="ECO:0000313" key="9">
    <source>
        <dbReference type="Proteomes" id="UP000292702"/>
    </source>
</evidence>
<keyword evidence="2 6" id="KW-0812">Transmembrane</keyword>
<evidence type="ECO:0000256" key="3">
    <source>
        <dbReference type="ARBA" id="ARBA00022989"/>
    </source>
</evidence>
<evidence type="ECO:0000256" key="6">
    <source>
        <dbReference type="SAM" id="Phobius"/>
    </source>
</evidence>
<dbReference type="CDD" id="cd17323">
    <property type="entry name" value="MFS_Tpo1_MDR_like"/>
    <property type="match status" value="1"/>
</dbReference>
<feature type="transmembrane region" description="Helical" evidence="6">
    <location>
        <begin position="216"/>
        <end position="237"/>
    </location>
</feature>
<dbReference type="PROSITE" id="PS50850">
    <property type="entry name" value="MFS"/>
    <property type="match status" value="1"/>
</dbReference>
<dbReference type="AlphaFoldDB" id="A0A4R0RSL9"/>
<proteinExistence type="predicted"/>
<protein>
    <recommendedName>
        <fullName evidence="7">Major facilitator superfamily (MFS) profile domain-containing protein</fullName>
    </recommendedName>
</protein>
<feature type="transmembrane region" description="Helical" evidence="6">
    <location>
        <begin position="128"/>
        <end position="149"/>
    </location>
</feature>
<dbReference type="InterPro" id="IPR036259">
    <property type="entry name" value="MFS_trans_sf"/>
</dbReference>
<sequence>MASDAAHTSRPSTPESQESKGTRVEPGEQCAVSPDASHEKDHAIPVLADGEGESAIPEDRKGDAIENAEDDWAHDERNPRNWTKGRKWAMVAIVSFYTLVPPLASSMMAPALPDIAAHFGITSPTLQALTLSIFLLTFALGPLLLAPLSEIYGRTWILHVCNIMSLGLNTGCGFVPTTGGLIGLRLLSGFVGSAPIAIGGGTISDLFSDRDRANAMAIYSLGPLLGPALGPIAGGYITETVGYKWIFVVIGGLSAISGAVGIPFLRETYAPVIRLRIAKKSADPEKAAKQHPHLAASHGSGFHLLWVNLSRPFILLTRSFVCFVLSLYMALQYGFYYLMFSTFPKLFAETYGFKPGPSGLAYLGLGLGFLISTVFGGQIGDRIYQTMSSKNGGKGKPEFRVPALIFGSLFVPVGLFWYGWSAQAATHWIVPILGTGIFGFGMMATYLPIQLYLVDTFTYAASALAAAAVFRSVLAFAFPLFGEQMYAALGYGGGNSLLAGLAIVVGIPFPIWLYYNGEAIRARSSLAR</sequence>
<feature type="transmembrane region" description="Helical" evidence="6">
    <location>
        <begin position="88"/>
        <end position="108"/>
    </location>
</feature>
<feature type="domain" description="Major facilitator superfamily (MFS) profile" evidence="7">
    <location>
        <begin position="90"/>
        <end position="518"/>
    </location>
</feature>
<dbReference type="STRING" id="92696.A0A4R0RSL9"/>
<dbReference type="OrthoDB" id="6770063at2759"/>
<evidence type="ECO:0000256" key="1">
    <source>
        <dbReference type="ARBA" id="ARBA00004141"/>
    </source>
</evidence>
<organism evidence="8 9">
    <name type="scientific">Steccherinum ochraceum</name>
    <dbReference type="NCBI Taxonomy" id="92696"/>
    <lineage>
        <taxon>Eukaryota</taxon>
        <taxon>Fungi</taxon>
        <taxon>Dikarya</taxon>
        <taxon>Basidiomycota</taxon>
        <taxon>Agaricomycotina</taxon>
        <taxon>Agaricomycetes</taxon>
        <taxon>Polyporales</taxon>
        <taxon>Steccherinaceae</taxon>
        <taxon>Steccherinum</taxon>
    </lineage>
</organism>
<evidence type="ECO:0000313" key="8">
    <source>
        <dbReference type="EMBL" id="TCD69325.1"/>
    </source>
</evidence>
<dbReference type="Proteomes" id="UP000292702">
    <property type="component" value="Unassembled WGS sequence"/>
</dbReference>
<feature type="transmembrane region" description="Helical" evidence="6">
    <location>
        <begin position="320"/>
        <end position="340"/>
    </location>
</feature>
<dbReference type="GO" id="GO:0005886">
    <property type="term" value="C:plasma membrane"/>
    <property type="evidence" value="ECO:0007669"/>
    <property type="project" value="TreeGrafter"/>
</dbReference>
<keyword evidence="4 6" id="KW-0472">Membrane</keyword>
<gene>
    <name evidence="8" type="ORF">EIP91_008081</name>
</gene>
<accession>A0A4R0RSL9</accession>